<evidence type="ECO:0000313" key="2">
    <source>
        <dbReference type="Proteomes" id="UP001482620"/>
    </source>
</evidence>
<accession>A0ABV0T455</accession>
<dbReference type="EMBL" id="JAHRIQ010018036">
    <property type="protein sequence ID" value="MEQ2227156.1"/>
    <property type="molecule type" value="Genomic_DNA"/>
</dbReference>
<organism evidence="1 2">
    <name type="scientific">Ilyodon furcidens</name>
    <name type="common">goldbreast splitfin</name>
    <dbReference type="NCBI Taxonomy" id="33524"/>
    <lineage>
        <taxon>Eukaryota</taxon>
        <taxon>Metazoa</taxon>
        <taxon>Chordata</taxon>
        <taxon>Craniata</taxon>
        <taxon>Vertebrata</taxon>
        <taxon>Euteleostomi</taxon>
        <taxon>Actinopterygii</taxon>
        <taxon>Neopterygii</taxon>
        <taxon>Teleostei</taxon>
        <taxon>Neoteleostei</taxon>
        <taxon>Acanthomorphata</taxon>
        <taxon>Ovalentaria</taxon>
        <taxon>Atherinomorphae</taxon>
        <taxon>Cyprinodontiformes</taxon>
        <taxon>Goodeidae</taxon>
        <taxon>Ilyodon</taxon>
    </lineage>
</organism>
<reference evidence="1 2" key="1">
    <citation type="submission" date="2021-06" db="EMBL/GenBank/DDBJ databases">
        <authorList>
            <person name="Palmer J.M."/>
        </authorList>
    </citation>
    <scope>NUCLEOTIDE SEQUENCE [LARGE SCALE GENOMIC DNA]</scope>
    <source>
        <strain evidence="2">if_2019</strain>
        <tissue evidence="1">Muscle</tissue>
    </source>
</reference>
<sequence length="128" mass="14029">MNRLTHSASNSFRVGDPSQCKAYTVLLSLGLLLQNQPAPAMSYGCSRSALAYSCGLTNCQMVSESHKVSVHFEENESHLLMLVDLFASPSDSCRMNGSLNGKDPLLLVDGLCWCGNPRVSYAYCRYNI</sequence>
<protein>
    <submittedName>
        <fullName evidence="1">Uncharacterized protein</fullName>
    </submittedName>
</protein>
<comment type="caution">
    <text evidence="1">The sequence shown here is derived from an EMBL/GenBank/DDBJ whole genome shotgun (WGS) entry which is preliminary data.</text>
</comment>
<dbReference type="Proteomes" id="UP001482620">
    <property type="component" value="Unassembled WGS sequence"/>
</dbReference>
<keyword evidence="2" id="KW-1185">Reference proteome</keyword>
<evidence type="ECO:0000313" key="1">
    <source>
        <dbReference type="EMBL" id="MEQ2227156.1"/>
    </source>
</evidence>
<name>A0ABV0T455_9TELE</name>
<proteinExistence type="predicted"/>
<gene>
    <name evidence="1" type="ORF">ILYODFUR_034910</name>
</gene>